<reference evidence="3 5" key="2">
    <citation type="submission" date="2018-06" db="EMBL/GenBank/DDBJ databases">
        <authorList>
            <consortium name="Pathogen Informatics"/>
            <person name="Doyle S."/>
        </authorList>
    </citation>
    <scope>NUCLEOTIDE SEQUENCE [LARGE SCALE GENOMIC DNA]</scope>
    <source>
        <strain evidence="3 5">NCTC12388</strain>
    </source>
</reference>
<accession>A0A378JFZ9</accession>
<dbReference type="EMBL" id="UGOB01000001">
    <property type="protein sequence ID" value="STX46399.1"/>
    <property type="molecule type" value="Genomic_DNA"/>
</dbReference>
<dbReference type="InterPro" id="IPR001806">
    <property type="entry name" value="Small_GTPase"/>
</dbReference>
<dbReference type="AlphaFoldDB" id="A0A378JFZ9"/>
<dbReference type="Proteomes" id="UP000054691">
    <property type="component" value="Unassembled WGS sequence"/>
</dbReference>
<dbReference type="InterPro" id="IPR005225">
    <property type="entry name" value="Small_GTP-bd"/>
</dbReference>
<dbReference type="FunFam" id="3.40.50.300:FF:001447">
    <property type="entry name" value="Ras-related protein Rab-1B"/>
    <property type="match status" value="1"/>
</dbReference>
<dbReference type="NCBIfam" id="TIGR00231">
    <property type="entry name" value="small_GTP"/>
    <property type="match status" value="1"/>
</dbReference>
<dbReference type="PRINTS" id="PR00449">
    <property type="entry name" value="RASTRNSFRMNG"/>
</dbReference>
<dbReference type="SMART" id="SM00174">
    <property type="entry name" value="RHO"/>
    <property type="match status" value="1"/>
</dbReference>
<dbReference type="GO" id="GO:0005525">
    <property type="term" value="F:GTP binding"/>
    <property type="evidence" value="ECO:0007669"/>
    <property type="project" value="InterPro"/>
</dbReference>
<sequence length="308" mass="35761">MEHKEEYDEQFKIILLGDNCVGKSCLLATLFGHADFNDYVDTMGVDQKIKFLRTYNKTIKLRIWDASGTPKLQKIVSSYFRHTDGAFICFDLTNSQSFYNIKALVERFRASNQQVPIILVGCKADLIGLREVSYKEANELAHQLGFTYLEASALKEINVKEGFNLLAQQIYFMAQLKKIKPILEEQYNNYQKLEIQKDRSCLFSAYRQNLTKEAPLKKEYHLSLQQFLRGTDPSALNEFCIKILDLIERVDQFYKHENPYWSIISHSPLSKILRHALDVLCSMPSGITELSDIRELIRKDRVFNFGET</sequence>
<dbReference type="Pfam" id="PF00071">
    <property type="entry name" value="Ras"/>
    <property type="match status" value="1"/>
</dbReference>
<dbReference type="OrthoDB" id="5652423at2"/>
<dbReference type="RefSeq" id="WP_058498594.1">
    <property type="nucleotide sequence ID" value="NZ_CAAAHW010000007.1"/>
</dbReference>
<gene>
    <name evidence="2" type="ORF">Lgra_1455</name>
    <name evidence="3" type="ORF">NCTC12388_03163</name>
</gene>
<protein>
    <submittedName>
        <fullName evidence="3">Ras family GTPase</fullName>
    </submittedName>
</protein>
<reference evidence="2 4" key="1">
    <citation type="submission" date="2015-11" db="EMBL/GenBank/DDBJ databases">
        <title>Genomic analysis of 38 Legionella species identifies large and diverse effector repertoires.</title>
        <authorList>
            <person name="Burstein D."/>
            <person name="Amaro F."/>
            <person name="Zusman T."/>
            <person name="Lifshitz Z."/>
            <person name="Cohen O."/>
            <person name="Gilbert J.A."/>
            <person name="Pupko T."/>
            <person name="Shuman H.A."/>
            <person name="Segal G."/>
        </authorList>
    </citation>
    <scope>NUCLEOTIDE SEQUENCE [LARGE SCALE GENOMIC DNA]</scope>
    <source>
        <strain evidence="2 4">Lyon 8420412</strain>
    </source>
</reference>
<evidence type="ECO:0000256" key="1">
    <source>
        <dbReference type="ARBA" id="ARBA00022741"/>
    </source>
</evidence>
<dbReference type="Gene3D" id="3.40.50.300">
    <property type="entry name" value="P-loop containing nucleotide triphosphate hydrolases"/>
    <property type="match status" value="1"/>
</dbReference>
<dbReference type="PROSITE" id="PS51419">
    <property type="entry name" value="RAB"/>
    <property type="match status" value="1"/>
</dbReference>
<dbReference type="PROSITE" id="PS51420">
    <property type="entry name" value="RHO"/>
    <property type="match status" value="1"/>
</dbReference>
<dbReference type="SMART" id="SM00175">
    <property type="entry name" value="RAB"/>
    <property type="match status" value="1"/>
</dbReference>
<dbReference type="STRING" id="45066.Lgra_1455"/>
<dbReference type="SMART" id="SM00173">
    <property type="entry name" value="RAS"/>
    <property type="match status" value="1"/>
</dbReference>
<keyword evidence="1" id="KW-0547">Nucleotide-binding</keyword>
<dbReference type="PROSITE" id="PS51421">
    <property type="entry name" value="RAS"/>
    <property type="match status" value="1"/>
</dbReference>
<keyword evidence="4" id="KW-1185">Reference proteome</keyword>
<organism evidence="3 5">
    <name type="scientific">Legionella gratiana</name>
    <dbReference type="NCBI Taxonomy" id="45066"/>
    <lineage>
        <taxon>Bacteria</taxon>
        <taxon>Pseudomonadati</taxon>
        <taxon>Pseudomonadota</taxon>
        <taxon>Gammaproteobacteria</taxon>
        <taxon>Legionellales</taxon>
        <taxon>Legionellaceae</taxon>
        <taxon>Legionella</taxon>
    </lineage>
</organism>
<dbReference type="EMBL" id="LNYE01000020">
    <property type="protein sequence ID" value="KTD11997.1"/>
    <property type="molecule type" value="Genomic_DNA"/>
</dbReference>
<evidence type="ECO:0000313" key="4">
    <source>
        <dbReference type="Proteomes" id="UP000054691"/>
    </source>
</evidence>
<dbReference type="PANTHER" id="PTHR47978">
    <property type="match status" value="1"/>
</dbReference>
<dbReference type="InterPro" id="IPR027417">
    <property type="entry name" value="P-loop_NTPase"/>
</dbReference>
<evidence type="ECO:0000313" key="5">
    <source>
        <dbReference type="Proteomes" id="UP000254476"/>
    </source>
</evidence>
<evidence type="ECO:0000313" key="2">
    <source>
        <dbReference type="EMBL" id="KTD11997.1"/>
    </source>
</evidence>
<evidence type="ECO:0000313" key="3">
    <source>
        <dbReference type="EMBL" id="STX46399.1"/>
    </source>
</evidence>
<proteinExistence type="predicted"/>
<name>A0A378JFZ9_9GAMM</name>
<dbReference type="GO" id="GO:0003924">
    <property type="term" value="F:GTPase activity"/>
    <property type="evidence" value="ECO:0007669"/>
    <property type="project" value="InterPro"/>
</dbReference>
<dbReference type="Proteomes" id="UP000254476">
    <property type="component" value="Unassembled WGS sequence"/>
</dbReference>
<dbReference type="SUPFAM" id="SSF52540">
    <property type="entry name" value="P-loop containing nucleoside triphosphate hydrolases"/>
    <property type="match status" value="1"/>
</dbReference>
<dbReference type="SMART" id="SM00176">
    <property type="entry name" value="RAN"/>
    <property type="match status" value="1"/>
</dbReference>
<dbReference type="CDD" id="cd00154">
    <property type="entry name" value="Rab"/>
    <property type="match status" value="1"/>
</dbReference>